<accession>A0ACA8ZUF5</accession>
<protein>
    <submittedName>
        <fullName evidence="1">Predicted transcriptional regulator containing an HTH domain and an uncharacterized domain shared with the mammalian protein Schlafen</fullName>
    </submittedName>
</protein>
<sequence>MDGWKNGGVGLVWNEFLRGDYVMWGIDDRTHEILGTTFTPFTSKKNNEPLENWLLRSLKPKIDFKFYSTDFDGRMVVLLEIAPAYEFPTSFSGTEYIRVGSCTKKLQDLSVKERELWRVFDKVPFEKQISADNLTGDEVLEYLEYKAYFALLKLHLPESRDLILESLGNDDLIQKNTNGKYDITNLGAILFARDLKKFNNLKRKAIRVIQYRDKTKSETIKEVVGSKGYAIAFEGLIRYINGVLPSNEIIKQALREDVSMYPELSIREIVANAIIHQDFFQSGNSVMIEIFINCFEVTNPGAPLVDIDRLLDSAPKSRNEALASFMRRIGVCEERGSGIDKVVLQSEIHQLPAPIFETSNETTITILFSHKELRDMDKSDKTRACYQHSSLRYVQRDYMTNTSLRERLGIGEENRSMVSKIINFSLEEKRINIYDTNVGTKARKYVPWRVK</sequence>
<evidence type="ECO:0000313" key="1">
    <source>
        <dbReference type="EMBL" id="CAB5501899.1"/>
    </source>
</evidence>
<reference evidence="1" key="1">
    <citation type="submission" date="2020-05" db="EMBL/GenBank/DDBJ databases">
        <authorList>
            <person name="Petersen J."/>
            <person name="Sayavedra L."/>
        </authorList>
    </citation>
    <scope>NUCLEOTIDE SEQUENCE</scope>
    <source>
        <strain evidence="1">B azoricus SOX Menez Gwen</strain>
    </source>
</reference>
<comment type="caution">
    <text evidence="1">The sequence shown here is derived from an EMBL/GenBank/DDBJ whole genome shotgun (WGS) entry which is preliminary data.</text>
</comment>
<name>A0ACA8ZUF5_9GAMM</name>
<dbReference type="Proteomes" id="UP000635628">
    <property type="component" value="Unassembled WGS sequence"/>
</dbReference>
<keyword evidence="2" id="KW-1185">Reference proteome</keyword>
<gene>
    <name evidence="1" type="ORF">AZO1586R_1343</name>
</gene>
<organism evidence="1 2">
    <name type="scientific">Bathymodiolus azoricus thioautotrophic gill symbiont</name>
    <dbReference type="NCBI Taxonomy" id="235205"/>
    <lineage>
        <taxon>Bacteria</taxon>
        <taxon>Pseudomonadati</taxon>
        <taxon>Pseudomonadota</taxon>
        <taxon>Gammaproteobacteria</taxon>
        <taxon>sulfur-oxidizing symbionts</taxon>
    </lineage>
</organism>
<proteinExistence type="predicted"/>
<dbReference type="EMBL" id="CAESAP020000202">
    <property type="protein sequence ID" value="CAB5501899.1"/>
    <property type="molecule type" value="Genomic_DNA"/>
</dbReference>
<evidence type="ECO:0000313" key="2">
    <source>
        <dbReference type="Proteomes" id="UP000635628"/>
    </source>
</evidence>